<dbReference type="Proteomes" id="UP000317716">
    <property type="component" value="Unassembled WGS sequence"/>
</dbReference>
<accession>A0A538SVF1</accession>
<name>A0A538SVF1_UNCEI</name>
<evidence type="ECO:0000313" key="2">
    <source>
        <dbReference type="EMBL" id="TMQ55362.1"/>
    </source>
</evidence>
<reference evidence="2 3" key="1">
    <citation type="journal article" date="2019" name="Nat. Microbiol.">
        <title>Mediterranean grassland soil C-N compound turnover is dependent on rainfall and depth, and is mediated by genomically divergent microorganisms.</title>
        <authorList>
            <person name="Diamond S."/>
            <person name="Andeer P.F."/>
            <person name="Li Z."/>
            <person name="Crits-Christoph A."/>
            <person name="Burstein D."/>
            <person name="Anantharaman K."/>
            <person name="Lane K.R."/>
            <person name="Thomas B.C."/>
            <person name="Pan C."/>
            <person name="Northen T.R."/>
            <person name="Banfield J.F."/>
        </authorList>
    </citation>
    <scope>NUCLEOTIDE SEQUENCE [LARGE SCALE GENOMIC DNA]</scope>
    <source>
        <strain evidence="2">WS_2</strain>
    </source>
</reference>
<keyword evidence="1" id="KW-0812">Transmembrane</keyword>
<organism evidence="2 3">
    <name type="scientific">Eiseniibacteriota bacterium</name>
    <dbReference type="NCBI Taxonomy" id="2212470"/>
    <lineage>
        <taxon>Bacteria</taxon>
        <taxon>Candidatus Eiseniibacteriota</taxon>
    </lineage>
</organism>
<evidence type="ECO:0000313" key="3">
    <source>
        <dbReference type="Proteomes" id="UP000317716"/>
    </source>
</evidence>
<dbReference type="EMBL" id="VBOS01000219">
    <property type="protein sequence ID" value="TMQ55362.1"/>
    <property type="molecule type" value="Genomic_DNA"/>
</dbReference>
<feature type="transmembrane region" description="Helical" evidence="1">
    <location>
        <begin position="29"/>
        <end position="52"/>
    </location>
</feature>
<sequence>MKAAESLFEFMPYGAPELLQSRRERLANALLLSSIATVAAFVAIGGLARLIVVPPVVIALPSRQHCRRAGAGRRARRAAGAR</sequence>
<gene>
    <name evidence="2" type="ORF">E6K72_06465</name>
</gene>
<protein>
    <submittedName>
        <fullName evidence="2">Uncharacterized protein</fullName>
    </submittedName>
</protein>
<keyword evidence="1" id="KW-1133">Transmembrane helix</keyword>
<dbReference type="AlphaFoldDB" id="A0A538SVF1"/>
<keyword evidence="1" id="KW-0472">Membrane</keyword>
<proteinExistence type="predicted"/>
<evidence type="ECO:0000256" key="1">
    <source>
        <dbReference type="SAM" id="Phobius"/>
    </source>
</evidence>
<comment type="caution">
    <text evidence="2">The sequence shown here is derived from an EMBL/GenBank/DDBJ whole genome shotgun (WGS) entry which is preliminary data.</text>
</comment>